<feature type="transmembrane region" description="Helical" evidence="1">
    <location>
        <begin position="145"/>
        <end position="165"/>
    </location>
</feature>
<feature type="transmembrane region" description="Helical" evidence="1">
    <location>
        <begin position="48"/>
        <end position="69"/>
    </location>
</feature>
<sequence length="346" mass="38764">MSFQSGVSKRLNASAFAPQARRATLTIHVIAFAVTVTFSLHHLVFDSLLIGCFATLSALGCSLSTLALFHGKPRAINYYVFFLFQYLALTGTCYLYGLRGIVLIYPITAALFYILTYKHAYFLALIFFVSGMIASINHFPLDMLLRISVALLTSIIISGGFAYVVERQRARLAYDANHDELTRILNRRGFITELEKKIRETAERRQEIGLFFIDLNKFKAINDNFGHHVGDEVLRVFAHRVSGTLRTEISRDQHPTPYYFGRFSGDEFVIAYRLKNKAQATPIGERLLSVCNSPIKIGETTIELKISVGVCFASTTGYDADALIRKADEGMYVAKARNSGSVYICD</sequence>
<dbReference type="NCBIfam" id="TIGR00254">
    <property type="entry name" value="GGDEF"/>
    <property type="match status" value="1"/>
</dbReference>
<protein>
    <submittedName>
        <fullName evidence="3">Pas:ggdef</fullName>
    </submittedName>
</protein>
<dbReference type="PROSITE" id="PS50887">
    <property type="entry name" value="GGDEF"/>
    <property type="match status" value="1"/>
</dbReference>
<keyword evidence="4" id="KW-1185">Reference proteome</keyword>
<dbReference type="EMBL" id="CP001614">
    <property type="protein sequence ID" value="ACR13331.1"/>
    <property type="molecule type" value="Genomic_DNA"/>
</dbReference>
<dbReference type="InterPro" id="IPR043128">
    <property type="entry name" value="Rev_trsase/Diguanyl_cyclase"/>
</dbReference>
<reference evidence="3 4" key="1">
    <citation type="journal article" date="2009" name="PLoS ONE">
        <title>The complete genome of Teredinibacter turnerae T7901: an intracellular endosymbiont of marine wood-boring bivalves (shipworms).</title>
        <authorList>
            <person name="Yang J.C."/>
            <person name="Madupu R."/>
            <person name="Durkin A.S."/>
            <person name="Ekborg N.A."/>
            <person name="Pedamallu C.S."/>
            <person name="Hostetler J.B."/>
            <person name="Radune D."/>
            <person name="Toms B.S."/>
            <person name="Henrissat B."/>
            <person name="Coutinho P.M."/>
            <person name="Schwarz S."/>
            <person name="Field L."/>
            <person name="Trindade-Silva A.E."/>
            <person name="Soares C.A.G."/>
            <person name="Elshahawi S."/>
            <person name="Hanora A."/>
            <person name="Schmidt E.W."/>
            <person name="Haygood M.G."/>
            <person name="Posfai J."/>
            <person name="Benner J."/>
            <person name="Madinger C."/>
            <person name="Nove J."/>
            <person name="Anton B."/>
            <person name="Chaudhary K."/>
            <person name="Foster J."/>
            <person name="Holman A."/>
            <person name="Kumar S."/>
            <person name="Lessard P.A."/>
            <person name="Luyten Y.A."/>
            <person name="Slatko B."/>
            <person name="Wood N."/>
            <person name="Wu B."/>
            <person name="Teplitski M."/>
            <person name="Mougous J.D."/>
            <person name="Ward N."/>
            <person name="Eisen J.A."/>
            <person name="Badger J.H."/>
            <person name="Distel D.L."/>
        </authorList>
    </citation>
    <scope>NUCLEOTIDE SEQUENCE [LARGE SCALE GENOMIC DNA]</scope>
    <source>
        <strain evidence="4">ATCC 39867 / T7901</strain>
    </source>
</reference>
<dbReference type="KEGG" id="ttu:TERTU_1244"/>
<dbReference type="CDD" id="cd01949">
    <property type="entry name" value="GGDEF"/>
    <property type="match status" value="1"/>
</dbReference>
<dbReference type="SUPFAM" id="SSF55073">
    <property type="entry name" value="Nucleotide cyclase"/>
    <property type="match status" value="1"/>
</dbReference>
<dbReference type="InterPro" id="IPR052163">
    <property type="entry name" value="DGC-Regulatory_Protein"/>
</dbReference>
<dbReference type="OrthoDB" id="9812260at2"/>
<name>C5BRT6_TERTT</name>
<feature type="transmembrane region" description="Helical" evidence="1">
    <location>
        <begin position="76"/>
        <end position="92"/>
    </location>
</feature>
<dbReference type="InterPro" id="IPR000160">
    <property type="entry name" value="GGDEF_dom"/>
</dbReference>
<dbReference type="AlphaFoldDB" id="C5BRT6"/>
<dbReference type="Proteomes" id="UP000009080">
    <property type="component" value="Chromosome"/>
</dbReference>
<organism evidence="3 4">
    <name type="scientific">Teredinibacter turnerae (strain ATCC 39867 / T7901)</name>
    <dbReference type="NCBI Taxonomy" id="377629"/>
    <lineage>
        <taxon>Bacteria</taxon>
        <taxon>Pseudomonadati</taxon>
        <taxon>Pseudomonadota</taxon>
        <taxon>Gammaproteobacteria</taxon>
        <taxon>Cellvibrionales</taxon>
        <taxon>Cellvibrionaceae</taxon>
        <taxon>Teredinibacter</taxon>
    </lineage>
</organism>
<keyword evidence="1" id="KW-0812">Transmembrane</keyword>
<dbReference type="Gene3D" id="3.30.70.270">
    <property type="match status" value="1"/>
</dbReference>
<proteinExistence type="predicted"/>
<evidence type="ECO:0000313" key="3">
    <source>
        <dbReference type="EMBL" id="ACR13331.1"/>
    </source>
</evidence>
<dbReference type="PANTHER" id="PTHR46663">
    <property type="entry name" value="DIGUANYLATE CYCLASE DGCT-RELATED"/>
    <property type="match status" value="1"/>
</dbReference>
<keyword evidence="1" id="KW-1133">Transmembrane helix</keyword>
<gene>
    <name evidence="3" type="ordered locus">TERTU_1244</name>
</gene>
<evidence type="ECO:0000259" key="2">
    <source>
        <dbReference type="PROSITE" id="PS50887"/>
    </source>
</evidence>
<evidence type="ECO:0000313" key="4">
    <source>
        <dbReference type="Proteomes" id="UP000009080"/>
    </source>
</evidence>
<dbReference type="RefSeq" id="WP_015819444.1">
    <property type="nucleotide sequence ID" value="NC_012997.1"/>
</dbReference>
<feature type="transmembrane region" description="Helical" evidence="1">
    <location>
        <begin position="120"/>
        <end position="139"/>
    </location>
</feature>
<feature type="domain" description="GGDEF" evidence="2">
    <location>
        <begin position="206"/>
        <end position="346"/>
    </location>
</feature>
<dbReference type="PANTHER" id="PTHR46663:SF2">
    <property type="entry name" value="GGDEF DOMAIN-CONTAINING PROTEIN"/>
    <property type="match status" value="1"/>
</dbReference>
<dbReference type="eggNOG" id="COG2199">
    <property type="taxonomic scope" value="Bacteria"/>
</dbReference>
<dbReference type="Pfam" id="PF00990">
    <property type="entry name" value="GGDEF"/>
    <property type="match status" value="1"/>
</dbReference>
<dbReference type="SMART" id="SM00267">
    <property type="entry name" value="GGDEF"/>
    <property type="match status" value="1"/>
</dbReference>
<feature type="transmembrane region" description="Helical" evidence="1">
    <location>
        <begin position="23"/>
        <end position="42"/>
    </location>
</feature>
<evidence type="ECO:0000256" key="1">
    <source>
        <dbReference type="SAM" id="Phobius"/>
    </source>
</evidence>
<dbReference type="InterPro" id="IPR029787">
    <property type="entry name" value="Nucleotide_cyclase"/>
</dbReference>
<dbReference type="STRING" id="377629.TERTU_1244"/>
<accession>C5BRT6</accession>
<keyword evidence="1" id="KW-0472">Membrane</keyword>
<dbReference type="HOGENOM" id="CLU_801506_0_0_6"/>